<keyword evidence="8" id="KW-0256">Endoplasmic reticulum</keyword>
<dbReference type="PANTHER" id="PTHR11226:SF0">
    <property type="entry name" value="UDP-GLUCOSE:GLYCOPROTEIN GLUCOSYLTRANSFERASE"/>
    <property type="match status" value="1"/>
</dbReference>
<feature type="signal peptide" evidence="13">
    <location>
        <begin position="1"/>
        <end position="20"/>
    </location>
</feature>
<reference evidence="20" key="1">
    <citation type="submission" date="2017-01" db="EMBL/GenBank/DDBJ databases">
        <title>Comparative genomics of anhydrobiosis in the tardigrade Hypsibius dujardini.</title>
        <authorList>
            <person name="Yoshida Y."/>
            <person name="Koutsovoulos G."/>
            <person name="Laetsch D."/>
            <person name="Stevens L."/>
            <person name="Kumar S."/>
            <person name="Horikawa D."/>
            <person name="Ishino K."/>
            <person name="Komine S."/>
            <person name="Tomita M."/>
            <person name="Blaxter M."/>
            <person name="Arakawa K."/>
        </authorList>
    </citation>
    <scope>NUCLEOTIDE SEQUENCE [LARGE SCALE GENOMIC DNA]</scope>
    <source>
        <strain evidence="20">Z151</strain>
    </source>
</reference>
<evidence type="ECO:0000256" key="13">
    <source>
        <dbReference type="SAM" id="SignalP"/>
    </source>
</evidence>
<protein>
    <submittedName>
        <fullName evidence="19">UDP-glucose:glycoprotein glucosyltransferase 1</fullName>
    </submittedName>
</protein>
<dbReference type="InterPro" id="IPR009448">
    <property type="entry name" value="UDP-g_GGtrans"/>
</dbReference>
<dbReference type="GO" id="GO:0036503">
    <property type="term" value="P:ERAD pathway"/>
    <property type="evidence" value="ECO:0007669"/>
    <property type="project" value="TreeGrafter"/>
</dbReference>
<comment type="function">
    <text evidence="10">Recognizes glycoproteins with minor folding defects. Reglucosylates single N-glycans near the misfolded part of the protein, thus providing quality control for protein folding in the endoplasmic reticulum. Reglucosylated proteins are recognized by calreticulin for recycling to the endoplasmic reticulum and refolding or degradation.</text>
</comment>
<feature type="domain" description="UDP-glucose:glycoprotein glucosyltransferase thioredoxin-like" evidence="17">
    <location>
        <begin position="745"/>
        <end position="962"/>
    </location>
</feature>
<dbReference type="GO" id="GO:0018279">
    <property type="term" value="P:protein N-linked glycosylation via asparagine"/>
    <property type="evidence" value="ECO:0007669"/>
    <property type="project" value="TreeGrafter"/>
</dbReference>
<dbReference type="InterPro" id="IPR040693">
    <property type="entry name" value="UGGT_TRXL_1"/>
</dbReference>
<dbReference type="Proteomes" id="UP000192578">
    <property type="component" value="Unassembled WGS sequence"/>
</dbReference>
<evidence type="ECO:0000256" key="7">
    <source>
        <dbReference type="ARBA" id="ARBA00022729"/>
    </source>
</evidence>
<evidence type="ECO:0000259" key="15">
    <source>
        <dbReference type="Pfam" id="PF18401"/>
    </source>
</evidence>
<dbReference type="InterPro" id="IPR040692">
    <property type="entry name" value="UGGT_TRXL_3"/>
</dbReference>
<dbReference type="CDD" id="cd06432">
    <property type="entry name" value="GT8_HUGT1_C_like"/>
    <property type="match status" value="1"/>
</dbReference>
<evidence type="ECO:0000256" key="11">
    <source>
        <dbReference type="ARBA" id="ARBA00048456"/>
    </source>
</evidence>
<proteinExistence type="inferred from homology"/>
<evidence type="ECO:0000256" key="3">
    <source>
        <dbReference type="ARBA" id="ARBA00004922"/>
    </source>
</evidence>
<comment type="cofactor">
    <cofactor evidence="1">
        <name>Ca(2+)</name>
        <dbReference type="ChEBI" id="CHEBI:29108"/>
    </cofactor>
</comment>
<dbReference type="InterPro" id="IPR040497">
    <property type="entry name" value="Glyco_transf_24"/>
</dbReference>
<dbReference type="EMBL" id="MTYJ01000133">
    <property type="protein sequence ID" value="OQV12944.1"/>
    <property type="molecule type" value="Genomic_DNA"/>
</dbReference>
<evidence type="ECO:0000313" key="19">
    <source>
        <dbReference type="EMBL" id="OQV12944.1"/>
    </source>
</evidence>
<keyword evidence="9" id="KW-0325">Glycoprotein</keyword>
<keyword evidence="7 13" id="KW-0732">Signal</keyword>
<accession>A0A1W0WCK1</accession>
<dbReference type="OrthoDB" id="27683at2759"/>
<dbReference type="GO" id="GO:0005788">
    <property type="term" value="C:endoplasmic reticulum lumen"/>
    <property type="evidence" value="ECO:0007669"/>
    <property type="project" value="UniProtKB-SubCell"/>
</dbReference>
<evidence type="ECO:0000259" key="16">
    <source>
        <dbReference type="Pfam" id="PF18402"/>
    </source>
</evidence>
<keyword evidence="6" id="KW-0808">Transferase</keyword>
<feature type="chain" id="PRO_5012551570" evidence="13">
    <location>
        <begin position="21"/>
        <end position="1600"/>
    </location>
</feature>
<dbReference type="PANTHER" id="PTHR11226">
    <property type="entry name" value="UDP-GLUCOSE GLYCOPROTEIN:GLUCOSYLTRANSFERASE"/>
    <property type="match status" value="1"/>
</dbReference>
<keyword evidence="20" id="KW-1185">Reference proteome</keyword>
<evidence type="ECO:0000256" key="12">
    <source>
        <dbReference type="SAM" id="MobiDB-lite"/>
    </source>
</evidence>
<dbReference type="Pfam" id="PF18402">
    <property type="entry name" value="Thioredoxin_14"/>
    <property type="match status" value="1"/>
</dbReference>
<evidence type="ECO:0000313" key="20">
    <source>
        <dbReference type="Proteomes" id="UP000192578"/>
    </source>
</evidence>
<dbReference type="FunFam" id="3.90.550.10:FF:000004">
    <property type="entry name" value="UDP-glucose glycoprotein glucosyltransferase 1"/>
    <property type="match status" value="1"/>
</dbReference>
<evidence type="ECO:0000256" key="5">
    <source>
        <dbReference type="ARBA" id="ARBA00022676"/>
    </source>
</evidence>
<dbReference type="Pfam" id="PF18403">
    <property type="entry name" value="Thioredoxin_15"/>
    <property type="match status" value="1"/>
</dbReference>
<dbReference type="SUPFAM" id="SSF53448">
    <property type="entry name" value="Nucleotide-diphospho-sugar transferases"/>
    <property type="match status" value="1"/>
</dbReference>
<evidence type="ECO:0000256" key="4">
    <source>
        <dbReference type="ARBA" id="ARBA00006351"/>
    </source>
</evidence>
<feature type="domain" description="Glucosyltransferase 24 catalytic" evidence="18">
    <location>
        <begin position="1276"/>
        <end position="1542"/>
    </location>
</feature>
<comment type="caution">
    <text evidence="19">The sequence shown here is derived from an EMBL/GenBank/DDBJ whole genome shotgun (WGS) entry which is preliminary data.</text>
</comment>
<dbReference type="Gene3D" id="3.90.550.10">
    <property type="entry name" value="Spore Coat Polysaccharide Biosynthesis Protein SpsA, Chain A"/>
    <property type="match status" value="1"/>
</dbReference>
<dbReference type="Pfam" id="PF18400">
    <property type="entry name" value="Thioredoxin_12"/>
    <property type="match status" value="1"/>
</dbReference>
<evidence type="ECO:0000256" key="9">
    <source>
        <dbReference type="ARBA" id="ARBA00023180"/>
    </source>
</evidence>
<evidence type="ECO:0000256" key="2">
    <source>
        <dbReference type="ARBA" id="ARBA00004319"/>
    </source>
</evidence>
<dbReference type="Pfam" id="PF18404">
    <property type="entry name" value="Glyco_transf_24"/>
    <property type="match status" value="1"/>
</dbReference>
<evidence type="ECO:0000256" key="1">
    <source>
        <dbReference type="ARBA" id="ARBA00001913"/>
    </source>
</evidence>
<evidence type="ECO:0000256" key="6">
    <source>
        <dbReference type="ARBA" id="ARBA00022679"/>
    </source>
</evidence>
<evidence type="ECO:0000259" key="14">
    <source>
        <dbReference type="Pfam" id="PF18400"/>
    </source>
</evidence>
<dbReference type="GO" id="GO:0051082">
    <property type="term" value="F:unfolded protein binding"/>
    <property type="evidence" value="ECO:0007669"/>
    <property type="project" value="TreeGrafter"/>
</dbReference>
<comment type="similarity">
    <text evidence="4">Belongs to the glycosyltransferase 8 family.</text>
</comment>
<evidence type="ECO:0000256" key="8">
    <source>
        <dbReference type="ARBA" id="ARBA00022824"/>
    </source>
</evidence>
<evidence type="ECO:0000259" key="18">
    <source>
        <dbReference type="Pfam" id="PF18404"/>
    </source>
</evidence>
<gene>
    <name evidence="19" type="ORF">BV898_12779</name>
</gene>
<name>A0A1W0WCK1_HYPEX</name>
<evidence type="ECO:0000256" key="10">
    <source>
        <dbReference type="ARBA" id="ARBA00045874"/>
    </source>
</evidence>
<dbReference type="InterPro" id="IPR040694">
    <property type="entry name" value="UGGT_TRXL_2"/>
</dbReference>
<comment type="catalytic activity">
    <reaction evidence="11">
        <text>N(4)-(alpha-D-Man-(1-&gt;2)-alpha-D-Man-(1-&gt;2)-alpha-D-Man-(1-&gt;3)-[alpha-D-Man-(1-&gt;2)-alpha-D-Man-(1-&gt;3)-[alpha-D-Man-(1-&gt;2)-alpha-D-Man-(1-&gt;6)]-alpha-D-Man-(1-&gt;6)]-beta-D-Man-(1-&gt;4)-beta-D-GlcNAc-(1-&gt;4)-beta-D-GlcNAc)-L-asparaginyl-[protein] (N-glucan mannose isomer 9A1,2,3B1,2,3) + UDP-alpha-D-glucose = N(4)-(alpha-D-Glc-(1-&gt;3)-alpha-D-Man-(1-&gt;2)-alpha-D-Man-(1-&gt;2)-alpha-D-Man-(1-&gt;3)-[alpha-D-Man-(1-&gt;2)-alpha-D-Man-(1-&gt;3)-[alpha-D-Man-(1-&gt;2)-alpha-D-Man-(1-&gt;6)]-alpha-D-Man-(1-&gt;6)]-beta-D-Man-(1-&gt;4)-beta-D-GlcNAc-(1-&gt;4)-beta-D-GlcNAc)-L-asparaginyl-[protein] + UDP + H(+)</text>
        <dbReference type="Rhea" id="RHEA:61304"/>
        <dbReference type="Rhea" id="RHEA-COMP:14356"/>
        <dbReference type="Rhea" id="RHEA-COMP:14357"/>
        <dbReference type="ChEBI" id="CHEBI:15378"/>
        <dbReference type="ChEBI" id="CHEBI:58223"/>
        <dbReference type="ChEBI" id="CHEBI:58885"/>
        <dbReference type="ChEBI" id="CHEBI:59080"/>
        <dbReference type="ChEBI" id="CHEBI:139493"/>
    </reaction>
</comment>
<dbReference type="Pfam" id="PF18401">
    <property type="entry name" value="Thioredoxin_13"/>
    <property type="match status" value="1"/>
</dbReference>
<feature type="domain" description="UGGT thioredoxin-like" evidence="14">
    <location>
        <begin position="42"/>
        <end position="227"/>
    </location>
</feature>
<comment type="subcellular location">
    <subcellularLocation>
        <location evidence="2">Endoplasmic reticulum lumen</location>
    </subcellularLocation>
</comment>
<dbReference type="InterPro" id="IPR040525">
    <property type="entry name" value="UGGT_TRXL_4"/>
</dbReference>
<feature type="domain" description="UGGT thioredoxin-like" evidence="16">
    <location>
        <begin position="459"/>
        <end position="711"/>
    </location>
</feature>
<evidence type="ECO:0000259" key="17">
    <source>
        <dbReference type="Pfam" id="PF18403"/>
    </source>
</evidence>
<dbReference type="UniPathway" id="UPA00378"/>
<feature type="region of interest" description="Disordered" evidence="12">
    <location>
        <begin position="1549"/>
        <end position="1600"/>
    </location>
</feature>
<comment type="pathway">
    <text evidence="3">Protein modification; protein glycosylation.</text>
</comment>
<keyword evidence="5" id="KW-0328">Glycosyltransferase</keyword>
<sequence length="1600" mass="180539">MQLLFLLSLLTALFSPLARTDPAPPPVKLKPVTAALYTRWAQTPLLVEASEFFFDESPTLFWSFLSRVQAHLKARTQGPWTDEQQHDLAVEISQTLLSPVKQNFLGLALALRFYSARVQMYRQIVETENITRVCADVLVDFGDGMHACGLEEVKAAWTLTSDLENPEKIKKPQLISVDHHYPGSRDAKRTVIVYGNILRPEFWAVHELLVAHTDQVRYIFRHYADSRDLVNVSKIRIPGYGVEMAIKSTEYKAQDDSKIKEGDGALDEQTDEVVDEELDTDIEGFDFGKLKSRLPEKKDQLEQLKSFLLLSSGTELQQLKAWQYQDLSLQAAEKSLRVASLHGGSSTDALRTLRDISQNFPTQAPTLLKIPVREDVKAEIERNREFFAHYHSIEAGGAALFVNGIQHDTDVTDIYVLFEKLREENRLMESLHGFGIQGPDMTSILELDLHPTGGAKYGIDIRHPAVHFVNDLEKDKRYAEWPTSVRELVRQSFPPTLLKAIRRNFYNLILVVDPAEMKANHDILQLTESFYVHKLPIRVGLVFITTDSTDSTGLTDPSIAMYNAYRYMQEKKTPQAALSFLTDVYYSKEAKEKGSLTPEIVIDAFKAKFPQETLEEVFGAGSQYEEGRNDGRKFLEKLNINQTPTALLNGVLLDGSRLNADEFENEVLQNLVAVYGSLQRDVMSGSLTDYSDVVEFLMSKPHIVPRLNSLILAPSEYRILDFSGQSLDPERYTFANFEALKSADKVATMASASFYLTKHEEGDAHPVTLWIVTDPETAAGRELLYAAVKHSKASNDVRIGIIYNPSESSLAGDLRISKAIQVALETQPMNLARNFITKLLKEENVAEIAVGTKTLQDFEVNGMDMVAFNSGLEQVSTDFLKIHSSFAQHELNLKPGETGAVANGYVVGPLQKDFGADDIDLLEKYIESYGAVKLSNELHRLHIFPSGEKLSDVVMMTSALLSGLGSTEDAKKRTKVLYSENENSIINIESRNPQQPAFDISFIVDPVSKEAQKIIPVLMVLHEALNCRIRVLMNCRDKLSELPLKSFYRMVLEPRLTFTDNGSISPNFAVARFPALPQTALLTMNLLPPDNWLTEATSAVHDLDNIRLEEVDGWGVYGGFELMNLLLEGSAKDQSNEQPPRGTQFILGTSSNPNIVDTIVMANLGYFQFKANPGSWTIKLREGRSRDIYAIASSDGAEKDGTDEEQLRVVLGSFSTKMMKIYVKKRIGMEKEDVLSDPKAAGVEKIAGTGILDSISNYWSPEEKKALEASGSDDVINIFSLASGHLYERFLRLMMLSVVKNTKTPVKFWFLKNYLSPQFKEFIPFMAARYNFQFELVEYKWPRWLHHQSEKQRVIWGYKILFLDVLFPLSVKKIIFVDADQIVRTDMKELRDLDLEGAPYGYTPFCESRKEMEGFRFWKNGYWASHLGHRRYHISALYVVDLVRFRKIAAGDRLRAQYQGLSQDPNSLSNLDQDLPNNMIYQVPIKSLPQEWLWCETWCDDASKVDAKTIDLCNNPLTKEPKLTAAMRIIPEWKAYDEEVRRLQDEFQADKKRLSGGGQGAEPRLSGAGQGAEPMQPVLEDDSENDVFVHSRPAAHGGEL</sequence>
<organism evidence="19 20">
    <name type="scientific">Hypsibius exemplaris</name>
    <name type="common">Freshwater tardigrade</name>
    <dbReference type="NCBI Taxonomy" id="2072580"/>
    <lineage>
        <taxon>Eukaryota</taxon>
        <taxon>Metazoa</taxon>
        <taxon>Ecdysozoa</taxon>
        <taxon>Tardigrada</taxon>
        <taxon>Eutardigrada</taxon>
        <taxon>Parachela</taxon>
        <taxon>Hypsibioidea</taxon>
        <taxon>Hypsibiidae</taxon>
        <taxon>Hypsibius</taxon>
    </lineage>
</organism>
<feature type="domain" description="UGGT thioredoxin-like" evidence="15">
    <location>
        <begin position="314"/>
        <end position="445"/>
    </location>
</feature>
<dbReference type="InterPro" id="IPR029044">
    <property type="entry name" value="Nucleotide-diphossugar_trans"/>
</dbReference>
<dbReference type="GO" id="GO:0003980">
    <property type="term" value="F:UDP-glucose:glycoprotein glucosyltransferase activity"/>
    <property type="evidence" value="ECO:0007669"/>
    <property type="project" value="InterPro"/>
</dbReference>
<dbReference type="Pfam" id="PF06427">
    <property type="entry name" value="UDP-g_GGTase"/>
    <property type="match status" value="1"/>
</dbReference>